<gene>
    <name evidence="2" type="ORF">DLM86_02185</name>
</gene>
<dbReference type="Proteomes" id="UP000247476">
    <property type="component" value="Unassembled WGS sequence"/>
</dbReference>
<dbReference type="EMBL" id="QJVJ01000001">
    <property type="protein sequence ID" value="PYI57273.1"/>
    <property type="molecule type" value="Genomic_DNA"/>
</dbReference>
<keyword evidence="3" id="KW-1185">Reference proteome</keyword>
<feature type="transmembrane region" description="Helical" evidence="1">
    <location>
        <begin position="78"/>
        <end position="96"/>
    </location>
</feature>
<feature type="transmembrane region" description="Helical" evidence="1">
    <location>
        <begin position="12"/>
        <end position="29"/>
    </location>
</feature>
<accession>A0A2V5KG79</accession>
<feature type="transmembrane region" description="Helical" evidence="1">
    <location>
        <begin position="103"/>
        <end position="124"/>
    </location>
</feature>
<organism evidence="2 3">
    <name type="scientific">Paenibacillus flagellatus</name>
    <dbReference type="NCBI Taxonomy" id="2211139"/>
    <lineage>
        <taxon>Bacteria</taxon>
        <taxon>Bacillati</taxon>
        <taxon>Bacillota</taxon>
        <taxon>Bacilli</taxon>
        <taxon>Bacillales</taxon>
        <taxon>Paenibacillaceae</taxon>
        <taxon>Paenibacillus</taxon>
    </lineage>
</organism>
<feature type="transmembrane region" description="Helical" evidence="1">
    <location>
        <begin position="139"/>
        <end position="158"/>
    </location>
</feature>
<dbReference type="OrthoDB" id="2381462at2"/>
<sequence length="172" mass="19854">MILFPAVAFDANEWFVLISALFVILYALWLPNRFPLFVTGFILLFNIFLGVSVDFTIGVKPLDLYDVNDSPRFEYMDLAIYFISYPPVAYIALHYYDRHKPRGWTLVLFVLGWAALTTGLEWMADKAGTFQYNRWRLEWSFIVYIAVYAINIALLATIRRLLRIPVPGAGKG</sequence>
<evidence type="ECO:0000313" key="3">
    <source>
        <dbReference type="Proteomes" id="UP000247476"/>
    </source>
</evidence>
<protein>
    <submittedName>
        <fullName evidence="2">Uncharacterized protein</fullName>
    </submittedName>
</protein>
<dbReference type="RefSeq" id="WP_110838312.1">
    <property type="nucleotide sequence ID" value="NZ_QJVJ01000001.1"/>
</dbReference>
<dbReference type="InterPro" id="IPR048147">
    <property type="entry name" value="CBO0543-like"/>
</dbReference>
<dbReference type="AlphaFoldDB" id="A0A2V5KG79"/>
<feature type="transmembrane region" description="Helical" evidence="1">
    <location>
        <begin position="36"/>
        <end position="58"/>
    </location>
</feature>
<dbReference type="NCBIfam" id="NF041644">
    <property type="entry name" value="CBO0543_fam"/>
    <property type="match status" value="1"/>
</dbReference>
<evidence type="ECO:0000256" key="1">
    <source>
        <dbReference type="SAM" id="Phobius"/>
    </source>
</evidence>
<name>A0A2V5KG79_9BACL</name>
<keyword evidence="1" id="KW-0812">Transmembrane</keyword>
<evidence type="ECO:0000313" key="2">
    <source>
        <dbReference type="EMBL" id="PYI57273.1"/>
    </source>
</evidence>
<comment type="caution">
    <text evidence="2">The sequence shown here is derived from an EMBL/GenBank/DDBJ whole genome shotgun (WGS) entry which is preliminary data.</text>
</comment>
<keyword evidence="1" id="KW-1133">Transmembrane helix</keyword>
<reference evidence="2 3" key="1">
    <citation type="submission" date="2018-05" db="EMBL/GenBank/DDBJ databases">
        <title>Paenibacillus flagellatus sp. nov., isolated from selenium mineral soil.</title>
        <authorList>
            <person name="Dai X."/>
        </authorList>
    </citation>
    <scope>NUCLEOTIDE SEQUENCE [LARGE SCALE GENOMIC DNA]</scope>
    <source>
        <strain evidence="2 3">DXL2</strain>
    </source>
</reference>
<keyword evidence="1" id="KW-0472">Membrane</keyword>
<proteinExistence type="predicted"/>